<feature type="compositionally biased region" description="Basic and acidic residues" evidence="2">
    <location>
        <begin position="87"/>
        <end position="98"/>
    </location>
</feature>
<dbReference type="AlphaFoldDB" id="A0ABD1FCI1"/>
<comment type="caution">
    <text evidence="4">The sequence shown here is derived from an EMBL/GenBank/DDBJ whole genome shotgun (WGS) entry which is preliminary data.</text>
</comment>
<evidence type="ECO:0000313" key="4">
    <source>
        <dbReference type="EMBL" id="KAL1516994.1"/>
    </source>
</evidence>
<feature type="coiled-coil region" evidence="1">
    <location>
        <begin position="400"/>
        <end position="592"/>
    </location>
</feature>
<feature type="region of interest" description="Disordered" evidence="2">
    <location>
        <begin position="200"/>
        <end position="238"/>
    </location>
</feature>
<dbReference type="InterPro" id="IPR049390">
    <property type="entry name" value="FBF1_C"/>
</dbReference>
<feature type="domain" description="Fas-binding factor 1 C-terminal" evidence="3">
    <location>
        <begin position="380"/>
        <end position="796"/>
    </location>
</feature>
<dbReference type="InterPro" id="IPR033561">
    <property type="entry name" value="FBF1"/>
</dbReference>
<evidence type="ECO:0000256" key="2">
    <source>
        <dbReference type="SAM" id="MobiDB-lite"/>
    </source>
</evidence>
<sequence length="854" mass="98786">MDVDYDFESDDSFFEDPKSSKPSSKVGEKKKSLEELFGFQNEPLDKKNPVDAVQSKPKVRFDLDDTSEPPKVDSSKRKPVDWLGDLDDSKSKQEDTISKTDNKKSFDILDDILPQKSRRTEQSKTTSFDDILRESKTKKLPIASSLDTVKEPLKTSFENTTKSTAEDLNMILAPSSQGRRGRRGSNAGVTDVLGLFEGSSSLTKAEDKPVNPVTKPSPKEVPDWLAGSSTTVGNKSDTTISVTRSVESEPQADAIKVASSLLETTTKSSEPSTSSFQKNMSNLQTQESFLLVSLQLKKHEENLSEIKNQQQEILKKQESQFEVFLNKYIENQRGIEQEMLAQQERINEHIRMMALKGFEGGQVPKASKEEENVEKENDGNLERIIANLKQRHQEEFFLMEESYKKQIQLLEKSSESMEQRLNEDIENATKRHEQKLIDLHRQHEEEIQHWTEKMKNLEEQHRKDVEILKENYNRAVRDAKDDFLDQLERIKEQKMSESDLFTNSKDLTLKLNSNLEKLEKNEGILERLQDKVVKDYDVLSHTRERSIENKEKEVAAMRVALDKCREQAENDRSQLLALVKTLEQKISEQNHNSQEERWALQQTAATLAARSVAFDREVEFSRASIERERQQLKTLKETVLAEQEKATLELTEEKLKFSAEKTRAEVASKLLNTFEVDKMKAEAESAIEVAKELTEKLNVERNFLQRQKIELDSLRNKLIEKERDLIAREDNFEEMKQHFERKTNENIRTAKEVKHLENKYKEKLQELQIQAASLVSREKKLAEEKLALSRERLSTYSTMRSQRKCMLCQAEEDKVKNVNYFPIPPTDFEMIKFGIEAMEEDRNSEVSKEERTPN</sequence>
<name>A0ABD1FCI1_HYPHA</name>
<evidence type="ECO:0000259" key="3">
    <source>
        <dbReference type="Pfam" id="PF21007"/>
    </source>
</evidence>
<evidence type="ECO:0000313" key="5">
    <source>
        <dbReference type="Proteomes" id="UP001566132"/>
    </source>
</evidence>
<feature type="compositionally biased region" description="Basic and acidic residues" evidence="2">
    <location>
        <begin position="59"/>
        <end position="80"/>
    </location>
</feature>
<evidence type="ECO:0000256" key="1">
    <source>
        <dbReference type="SAM" id="Coils"/>
    </source>
</evidence>
<feature type="coiled-coil region" evidence="1">
    <location>
        <begin position="618"/>
        <end position="784"/>
    </location>
</feature>
<dbReference type="Proteomes" id="UP001566132">
    <property type="component" value="Unassembled WGS sequence"/>
</dbReference>
<dbReference type="PANTHER" id="PTHR33689:SF1">
    <property type="entry name" value="FAS-BINDING FACTOR 1"/>
    <property type="match status" value="1"/>
</dbReference>
<feature type="compositionally biased region" description="Polar residues" evidence="2">
    <location>
        <begin position="227"/>
        <end position="238"/>
    </location>
</feature>
<keyword evidence="5" id="KW-1185">Reference proteome</keyword>
<dbReference type="PANTHER" id="PTHR33689">
    <property type="entry name" value="FAS-BINDING FACTOR 1"/>
    <property type="match status" value="1"/>
</dbReference>
<dbReference type="Pfam" id="PF21007">
    <property type="entry name" value="FBF1"/>
    <property type="match status" value="1"/>
</dbReference>
<dbReference type="EMBL" id="JBDJPC010000001">
    <property type="protein sequence ID" value="KAL1516994.1"/>
    <property type="molecule type" value="Genomic_DNA"/>
</dbReference>
<organism evidence="4 5">
    <name type="scientific">Hypothenemus hampei</name>
    <name type="common">Coffee berry borer</name>
    <dbReference type="NCBI Taxonomy" id="57062"/>
    <lineage>
        <taxon>Eukaryota</taxon>
        <taxon>Metazoa</taxon>
        <taxon>Ecdysozoa</taxon>
        <taxon>Arthropoda</taxon>
        <taxon>Hexapoda</taxon>
        <taxon>Insecta</taxon>
        <taxon>Pterygota</taxon>
        <taxon>Neoptera</taxon>
        <taxon>Endopterygota</taxon>
        <taxon>Coleoptera</taxon>
        <taxon>Polyphaga</taxon>
        <taxon>Cucujiformia</taxon>
        <taxon>Curculionidae</taxon>
        <taxon>Scolytinae</taxon>
        <taxon>Hypothenemus</taxon>
    </lineage>
</organism>
<keyword evidence="1" id="KW-0175">Coiled coil</keyword>
<feature type="compositionally biased region" description="Acidic residues" evidence="2">
    <location>
        <begin position="1"/>
        <end position="14"/>
    </location>
</feature>
<proteinExistence type="predicted"/>
<reference evidence="4 5" key="1">
    <citation type="submission" date="2024-05" db="EMBL/GenBank/DDBJ databases">
        <title>Genetic variation in Jamaican populations of the coffee berry borer (Hypothenemus hampei).</title>
        <authorList>
            <person name="Errbii M."/>
            <person name="Myrie A."/>
        </authorList>
    </citation>
    <scope>NUCLEOTIDE SEQUENCE [LARGE SCALE GENOMIC DNA]</scope>
    <source>
        <strain evidence="4">JA-Hopewell-2020-01-JO</strain>
        <tissue evidence="4">Whole body</tissue>
    </source>
</reference>
<feature type="region of interest" description="Disordered" evidence="2">
    <location>
        <begin position="1"/>
        <end position="98"/>
    </location>
</feature>
<protein>
    <recommendedName>
        <fullName evidence="3">Fas-binding factor 1 C-terminal domain-containing protein</fullName>
    </recommendedName>
</protein>
<gene>
    <name evidence="4" type="ORF">ABEB36_000817</name>
</gene>
<accession>A0ABD1FCI1</accession>